<evidence type="ECO:0000256" key="1">
    <source>
        <dbReference type="SAM" id="Phobius"/>
    </source>
</evidence>
<feature type="transmembrane region" description="Helical" evidence="1">
    <location>
        <begin position="212"/>
        <end position="228"/>
    </location>
</feature>
<evidence type="ECO:0000313" key="3">
    <source>
        <dbReference type="Proteomes" id="UP000190389"/>
    </source>
</evidence>
<feature type="transmembrane region" description="Helical" evidence="1">
    <location>
        <begin position="237"/>
        <end position="260"/>
    </location>
</feature>
<gene>
    <name evidence="2" type="ORF">SAMN02745154_00047</name>
</gene>
<dbReference type="Proteomes" id="UP000190389">
    <property type="component" value="Unassembled WGS sequence"/>
</dbReference>
<name>A0A1T4KFZ2_9BACT</name>
<feature type="transmembrane region" description="Helical" evidence="1">
    <location>
        <begin position="83"/>
        <end position="101"/>
    </location>
</feature>
<feature type="transmembrane region" description="Helical" evidence="1">
    <location>
        <begin position="47"/>
        <end position="71"/>
    </location>
</feature>
<accession>A0A1T4KFZ2</accession>
<feature type="transmembrane region" description="Helical" evidence="1">
    <location>
        <begin position="184"/>
        <end position="206"/>
    </location>
</feature>
<keyword evidence="1" id="KW-1133">Transmembrane helix</keyword>
<dbReference type="EMBL" id="FUXF01000002">
    <property type="protein sequence ID" value="SJZ41342.1"/>
    <property type="molecule type" value="Genomic_DNA"/>
</dbReference>
<evidence type="ECO:0000313" key="2">
    <source>
        <dbReference type="EMBL" id="SJZ41342.1"/>
    </source>
</evidence>
<feature type="transmembrane region" description="Helical" evidence="1">
    <location>
        <begin position="156"/>
        <end position="177"/>
    </location>
</feature>
<proteinExistence type="predicted"/>
<dbReference type="AlphaFoldDB" id="A0A1T4KFZ2"/>
<keyword evidence="1" id="KW-0812">Transmembrane</keyword>
<keyword evidence="3" id="KW-1185">Reference proteome</keyword>
<keyword evidence="1" id="KW-0472">Membrane</keyword>
<organism evidence="2 3">
    <name type="scientific">Mycoplasmopsis verecunda</name>
    <dbReference type="NCBI Taxonomy" id="171291"/>
    <lineage>
        <taxon>Bacteria</taxon>
        <taxon>Bacillati</taxon>
        <taxon>Mycoplasmatota</taxon>
        <taxon>Mycoplasmoidales</taxon>
        <taxon>Metamycoplasmataceae</taxon>
        <taxon>Mycoplasmopsis</taxon>
    </lineage>
</organism>
<feature type="transmembrane region" description="Helical" evidence="1">
    <location>
        <begin position="113"/>
        <end position="134"/>
    </location>
</feature>
<protein>
    <submittedName>
        <fullName evidence="2">Uncharacterized protein</fullName>
    </submittedName>
</protein>
<dbReference type="RefSeq" id="WP_143826096.1">
    <property type="nucleotide sequence ID" value="NZ_CP137850.1"/>
</dbReference>
<feature type="transmembrane region" description="Helical" evidence="1">
    <location>
        <begin position="13"/>
        <end position="35"/>
    </location>
</feature>
<reference evidence="3" key="1">
    <citation type="submission" date="2017-02" db="EMBL/GenBank/DDBJ databases">
        <authorList>
            <person name="Varghese N."/>
            <person name="Submissions S."/>
        </authorList>
    </citation>
    <scope>NUCLEOTIDE SEQUENCE [LARGE SCALE GENOMIC DNA]</scope>
    <source>
        <strain evidence="3">ATCC 27862</strain>
    </source>
</reference>
<dbReference type="STRING" id="171291.SAMN02745154_00047"/>
<sequence>MQYLLTKDFIWEFFIAELMSVGFLTLMSFLCTHYAHKYTKRNFLYPFFYACATLTAALISFAVLRILAQIFEPDKFDEINNNIPPIVNPMVTLFYVFTYAFNPIKTQIHIANIWLIILGHIIGGTLGGLIWVRIKRNKKYLNNSYKNVKDIKPKELLWDSGFIFSFTLLTFIIQYIINHKTNNYILSSTYTGGLTLCMLLSASWMLRFSFPTNIYVSGGSFIVSYYYNKSKRKTNALYLMFVALVYIVSTAIVSYIYIILPISHNSALFIH</sequence>
<dbReference type="OrthoDB" id="9957304at2"/>